<feature type="region of interest" description="Disordered" evidence="1">
    <location>
        <begin position="202"/>
        <end position="221"/>
    </location>
</feature>
<evidence type="ECO:0000313" key="2">
    <source>
        <dbReference type="EMBL" id="VDN10043.1"/>
    </source>
</evidence>
<reference evidence="2 3" key="1">
    <citation type="submission" date="2018-11" db="EMBL/GenBank/DDBJ databases">
        <authorList>
            <consortium name="Pathogen Informatics"/>
        </authorList>
    </citation>
    <scope>NUCLEOTIDE SEQUENCE [LARGE SCALE GENOMIC DNA]</scope>
</reference>
<dbReference type="OrthoDB" id="10567447at2759"/>
<evidence type="ECO:0000313" key="3">
    <source>
        <dbReference type="Proteomes" id="UP000281553"/>
    </source>
</evidence>
<dbReference type="AlphaFoldDB" id="A0A3P7LH88"/>
<sequence length="655" mass="71378">MRSGCVVRVLQLTEDCSRLADQYKSFLTPESFVGSAAFLRRVSAGGHEFSDSYHADICMASSCATQLDRGSSLPPPNIRARAAKSGRPIRSLSRSSDMLAIEEASQEPSSSAMEEPSIIETCAASVAKVVSSEDNGELSNSVAAEKTTSGISRKLIKVHRHRKTLKPGQDRKTMNSLVKKRKQKEARTAAVRPCTSALCVRERRRRDASARRRRPQKSSWSTRFSLVHGGRHDAKVSRSGACMQTLHKPSQTEATPPVTALQLVSTGQQTGSSALAATLASWCMELLSRGIISLPPRGTRRPLLSLPAAEILSDLDCSDPRTYIHEDDPLCVDVDHVVIEEVTDTVEDYVNPSVCQEKVLSEPIRDLEVIPSSSLPDPINRCETVSVCFEEPSTNAAHTGASGIVDNESDRLSWPLGDVSPTESYSVSQEALDAGILSPPEDLSSTSDIFMAKPNPGIQANLKLQRLAEGLLEEVQNLLPVEGEGSGASERVKCADLESLEQCFKEFQSSAAELRDLTKSFSDPNDEGRKKTAAQSMRLVQLDLSLLRCAEEIGHWLHLLDFSTAHSPNNLSSKSIQLFRIIVLLGNYGFFSQIIPPSILLLILTCKFPHLSHISSLLAVPPSQLRVIHNIALPNPVDITNESEGSATKQTIILF</sequence>
<name>A0A3P7LH88_DIBLA</name>
<feature type="region of interest" description="Disordered" evidence="1">
    <location>
        <begin position="162"/>
        <end position="187"/>
    </location>
</feature>
<keyword evidence="3" id="KW-1185">Reference proteome</keyword>
<organism evidence="2 3">
    <name type="scientific">Dibothriocephalus latus</name>
    <name type="common">Fish tapeworm</name>
    <name type="synonym">Diphyllobothrium latum</name>
    <dbReference type="NCBI Taxonomy" id="60516"/>
    <lineage>
        <taxon>Eukaryota</taxon>
        <taxon>Metazoa</taxon>
        <taxon>Spiralia</taxon>
        <taxon>Lophotrochozoa</taxon>
        <taxon>Platyhelminthes</taxon>
        <taxon>Cestoda</taxon>
        <taxon>Eucestoda</taxon>
        <taxon>Diphyllobothriidea</taxon>
        <taxon>Diphyllobothriidae</taxon>
        <taxon>Dibothriocephalus</taxon>
    </lineage>
</organism>
<accession>A0A3P7LH88</accession>
<dbReference type="EMBL" id="UYRU01048333">
    <property type="protein sequence ID" value="VDN10043.1"/>
    <property type="molecule type" value="Genomic_DNA"/>
</dbReference>
<evidence type="ECO:0000256" key="1">
    <source>
        <dbReference type="SAM" id="MobiDB-lite"/>
    </source>
</evidence>
<proteinExistence type="predicted"/>
<gene>
    <name evidence="2" type="ORF">DILT_LOCUS5874</name>
</gene>
<feature type="region of interest" description="Disordered" evidence="1">
    <location>
        <begin position="69"/>
        <end position="97"/>
    </location>
</feature>
<protein>
    <submittedName>
        <fullName evidence="2">Uncharacterized protein</fullName>
    </submittedName>
</protein>
<dbReference type="Proteomes" id="UP000281553">
    <property type="component" value="Unassembled WGS sequence"/>
</dbReference>